<dbReference type="EC" id="2.4.1.345" evidence="3"/>
<evidence type="ECO:0000313" key="3">
    <source>
        <dbReference type="EMBL" id="TWT55861.1"/>
    </source>
</evidence>
<dbReference type="InterPro" id="IPR001296">
    <property type="entry name" value="Glyco_trans_1"/>
</dbReference>
<protein>
    <submittedName>
        <fullName evidence="3">GDP-mannose-dependent alpha-(1-6)-phosphatidylinositol monomannoside mannosyltransferase</fullName>
        <ecNumber evidence="3">2.4.1.345</ecNumber>
    </submittedName>
</protein>
<dbReference type="InterPro" id="IPR050194">
    <property type="entry name" value="Glycosyltransferase_grp1"/>
</dbReference>
<evidence type="ECO:0000313" key="4">
    <source>
        <dbReference type="Proteomes" id="UP000318053"/>
    </source>
</evidence>
<name>A0A5C5X0Q0_9BACT</name>
<keyword evidence="3" id="KW-0808">Transferase</keyword>
<gene>
    <name evidence="3" type="primary">pimB_1</name>
    <name evidence="3" type="ORF">CA85_47590</name>
</gene>
<dbReference type="InterPro" id="IPR028098">
    <property type="entry name" value="Glyco_trans_4-like_N"/>
</dbReference>
<dbReference type="EMBL" id="SJPK01000021">
    <property type="protein sequence ID" value="TWT55861.1"/>
    <property type="molecule type" value="Genomic_DNA"/>
</dbReference>
<dbReference type="Pfam" id="PF00534">
    <property type="entry name" value="Glycos_transf_1"/>
    <property type="match status" value="1"/>
</dbReference>
<feature type="domain" description="Glycosyl transferase family 1" evidence="1">
    <location>
        <begin position="188"/>
        <end position="351"/>
    </location>
</feature>
<dbReference type="AlphaFoldDB" id="A0A5C5X0Q0"/>
<feature type="domain" description="Glycosyltransferase subfamily 4-like N-terminal" evidence="2">
    <location>
        <begin position="82"/>
        <end position="176"/>
    </location>
</feature>
<dbReference type="Proteomes" id="UP000318053">
    <property type="component" value="Unassembled WGS sequence"/>
</dbReference>
<dbReference type="RefSeq" id="WP_146393567.1">
    <property type="nucleotide sequence ID" value="NZ_SJPK01000021.1"/>
</dbReference>
<dbReference type="GO" id="GO:0043750">
    <property type="term" value="F:phosphatidylinositol alpha-mannosyltransferase activity"/>
    <property type="evidence" value="ECO:0007669"/>
    <property type="project" value="UniProtKB-EC"/>
</dbReference>
<dbReference type="PANTHER" id="PTHR45947:SF3">
    <property type="entry name" value="SULFOQUINOVOSYL TRANSFERASE SQD2"/>
    <property type="match status" value="1"/>
</dbReference>
<dbReference type="PANTHER" id="PTHR45947">
    <property type="entry name" value="SULFOQUINOVOSYL TRANSFERASE SQD2"/>
    <property type="match status" value="1"/>
</dbReference>
<sequence length="400" mass="43622">MSNKSRAIKVCLVRPSAFGVSETFIDAHASRVSSVNDVLDFRASIPYLNGRPVLSQAIAPRALRKIKRILTNADWNEEIQLGLTSAFKASKASVVLAEYGMTAVKIQNACEKLDVPFIAHFHGYDASKRAVLEEYAASYHQMFQAAAAVIAVSRAMESQLLKLGCPRNKLIYNPYGVSLDQFSGATPQEAERRFIAVGRFVEKKAPQNTLLAFSQVVQRFPDSRLIMIGDGILLNSCRELAAELEITHAVDFLGEQPHHVVNEKMRTARAFVQHSVTAKSGDSEGTPNAVLEAGASGLPVVATRHAGIPDVVVDGETGLLVDEGDIDGMAAHMQSLAQSADLAGKLGRKAAAHIANCYTMEHSINRLERILEAAAERRDMDVVRNEIDREFPSSLNRSNE</sequence>
<dbReference type="Gene3D" id="3.40.50.2000">
    <property type="entry name" value="Glycogen Phosphorylase B"/>
    <property type="match status" value="2"/>
</dbReference>
<keyword evidence="3" id="KW-0328">Glycosyltransferase</keyword>
<organism evidence="3 4">
    <name type="scientific">Allorhodopirellula solitaria</name>
    <dbReference type="NCBI Taxonomy" id="2527987"/>
    <lineage>
        <taxon>Bacteria</taxon>
        <taxon>Pseudomonadati</taxon>
        <taxon>Planctomycetota</taxon>
        <taxon>Planctomycetia</taxon>
        <taxon>Pirellulales</taxon>
        <taxon>Pirellulaceae</taxon>
        <taxon>Allorhodopirellula</taxon>
    </lineage>
</organism>
<dbReference type="Pfam" id="PF13579">
    <property type="entry name" value="Glyco_trans_4_4"/>
    <property type="match status" value="1"/>
</dbReference>
<proteinExistence type="predicted"/>
<evidence type="ECO:0000259" key="1">
    <source>
        <dbReference type="Pfam" id="PF00534"/>
    </source>
</evidence>
<comment type="caution">
    <text evidence="3">The sequence shown here is derived from an EMBL/GenBank/DDBJ whole genome shotgun (WGS) entry which is preliminary data.</text>
</comment>
<dbReference type="OrthoDB" id="73743at2"/>
<keyword evidence="4" id="KW-1185">Reference proteome</keyword>
<evidence type="ECO:0000259" key="2">
    <source>
        <dbReference type="Pfam" id="PF13579"/>
    </source>
</evidence>
<dbReference type="SUPFAM" id="SSF53756">
    <property type="entry name" value="UDP-Glycosyltransferase/glycogen phosphorylase"/>
    <property type="match status" value="1"/>
</dbReference>
<reference evidence="3 4" key="1">
    <citation type="submission" date="2019-02" db="EMBL/GenBank/DDBJ databases">
        <title>Deep-cultivation of Planctomycetes and their phenomic and genomic characterization uncovers novel biology.</title>
        <authorList>
            <person name="Wiegand S."/>
            <person name="Jogler M."/>
            <person name="Boedeker C."/>
            <person name="Pinto D."/>
            <person name="Vollmers J."/>
            <person name="Rivas-Marin E."/>
            <person name="Kohn T."/>
            <person name="Peeters S.H."/>
            <person name="Heuer A."/>
            <person name="Rast P."/>
            <person name="Oberbeckmann S."/>
            <person name="Bunk B."/>
            <person name="Jeske O."/>
            <person name="Meyerdierks A."/>
            <person name="Storesund J.E."/>
            <person name="Kallscheuer N."/>
            <person name="Luecker S."/>
            <person name="Lage O.M."/>
            <person name="Pohl T."/>
            <person name="Merkel B.J."/>
            <person name="Hornburger P."/>
            <person name="Mueller R.-W."/>
            <person name="Bruemmer F."/>
            <person name="Labrenz M."/>
            <person name="Spormann A.M."/>
            <person name="Op Den Camp H."/>
            <person name="Overmann J."/>
            <person name="Amann R."/>
            <person name="Jetten M.S.M."/>
            <person name="Mascher T."/>
            <person name="Medema M.H."/>
            <person name="Devos D.P."/>
            <person name="Kaster A.-K."/>
            <person name="Ovreas L."/>
            <person name="Rohde M."/>
            <person name="Galperin M.Y."/>
            <person name="Jogler C."/>
        </authorList>
    </citation>
    <scope>NUCLEOTIDE SEQUENCE [LARGE SCALE GENOMIC DNA]</scope>
    <source>
        <strain evidence="3 4">CA85</strain>
    </source>
</reference>
<accession>A0A5C5X0Q0</accession>